<comment type="subcellular location">
    <subcellularLocation>
        <location evidence="1">Membrane</location>
        <topology evidence="1">Multi-pass membrane protein</topology>
    </subcellularLocation>
</comment>
<dbReference type="PANTHER" id="PTHR11266">
    <property type="entry name" value="PEROXISOMAL MEMBRANE PROTEIN 2, PXMP2 MPV17"/>
    <property type="match status" value="1"/>
</dbReference>
<dbReference type="Pfam" id="PF04117">
    <property type="entry name" value="Mpv17_PMP22"/>
    <property type="match status" value="1"/>
</dbReference>
<evidence type="ECO:0000256" key="3">
    <source>
        <dbReference type="ARBA" id="ARBA00022692"/>
    </source>
</evidence>
<dbReference type="AlphaFoldDB" id="A0A6A5ZSS8"/>
<evidence type="ECO:0000313" key="9">
    <source>
        <dbReference type="Proteomes" id="UP000799770"/>
    </source>
</evidence>
<keyword evidence="9" id="KW-1185">Reference proteome</keyword>
<dbReference type="GO" id="GO:0005739">
    <property type="term" value="C:mitochondrion"/>
    <property type="evidence" value="ECO:0007669"/>
    <property type="project" value="TreeGrafter"/>
</dbReference>
<dbReference type="OrthoDB" id="430207at2759"/>
<dbReference type="EMBL" id="ML977311">
    <property type="protein sequence ID" value="KAF2122054.1"/>
    <property type="molecule type" value="Genomic_DNA"/>
</dbReference>
<accession>A0A6A5ZSS8</accession>
<evidence type="ECO:0000256" key="7">
    <source>
        <dbReference type="SAM" id="MobiDB-lite"/>
    </source>
</evidence>
<evidence type="ECO:0000256" key="2">
    <source>
        <dbReference type="ARBA" id="ARBA00006824"/>
    </source>
</evidence>
<name>A0A6A5ZSS8_9PLEO</name>
<dbReference type="Proteomes" id="UP000799770">
    <property type="component" value="Unassembled WGS sequence"/>
</dbReference>
<keyword evidence="3 6" id="KW-0812">Transmembrane</keyword>
<evidence type="ECO:0000256" key="1">
    <source>
        <dbReference type="ARBA" id="ARBA00004141"/>
    </source>
</evidence>
<protein>
    <submittedName>
        <fullName evidence="8">Uncharacterized protein</fullName>
    </submittedName>
</protein>
<comment type="similarity">
    <text evidence="2 6">Belongs to the peroxisomal membrane protein PXMP2/4 family.</text>
</comment>
<feature type="transmembrane region" description="Helical" evidence="6">
    <location>
        <begin position="136"/>
        <end position="154"/>
    </location>
</feature>
<reference evidence="8" key="1">
    <citation type="journal article" date="2020" name="Stud. Mycol.">
        <title>101 Dothideomycetes genomes: a test case for predicting lifestyles and emergence of pathogens.</title>
        <authorList>
            <person name="Haridas S."/>
            <person name="Albert R."/>
            <person name="Binder M."/>
            <person name="Bloem J."/>
            <person name="Labutti K."/>
            <person name="Salamov A."/>
            <person name="Andreopoulos B."/>
            <person name="Baker S."/>
            <person name="Barry K."/>
            <person name="Bills G."/>
            <person name="Bluhm B."/>
            <person name="Cannon C."/>
            <person name="Castanera R."/>
            <person name="Culley D."/>
            <person name="Daum C."/>
            <person name="Ezra D."/>
            <person name="Gonzalez J."/>
            <person name="Henrissat B."/>
            <person name="Kuo A."/>
            <person name="Liang C."/>
            <person name="Lipzen A."/>
            <person name="Lutzoni F."/>
            <person name="Magnuson J."/>
            <person name="Mondo S."/>
            <person name="Nolan M."/>
            <person name="Ohm R."/>
            <person name="Pangilinan J."/>
            <person name="Park H.-J."/>
            <person name="Ramirez L."/>
            <person name="Alfaro M."/>
            <person name="Sun H."/>
            <person name="Tritt A."/>
            <person name="Yoshinaga Y."/>
            <person name="Zwiers L.-H."/>
            <person name="Turgeon B."/>
            <person name="Goodwin S."/>
            <person name="Spatafora J."/>
            <person name="Crous P."/>
            <person name="Grigoriev I."/>
        </authorList>
    </citation>
    <scope>NUCLEOTIDE SEQUENCE</scope>
    <source>
        <strain evidence="8">CBS 627.86</strain>
    </source>
</reference>
<keyword evidence="5 6" id="KW-0472">Membrane</keyword>
<feature type="compositionally biased region" description="Polar residues" evidence="7">
    <location>
        <begin position="34"/>
        <end position="45"/>
    </location>
</feature>
<feature type="region of interest" description="Disordered" evidence="7">
    <location>
        <begin position="26"/>
        <end position="50"/>
    </location>
</feature>
<proteinExistence type="inferred from homology"/>
<organism evidence="8 9">
    <name type="scientific">Lophiotrema nucula</name>
    <dbReference type="NCBI Taxonomy" id="690887"/>
    <lineage>
        <taxon>Eukaryota</taxon>
        <taxon>Fungi</taxon>
        <taxon>Dikarya</taxon>
        <taxon>Ascomycota</taxon>
        <taxon>Pezizomycotina</taxon>
        <taxon>Dothideomycetes</taxon>
        <taxon>Pleosporomycetidae</taxon>
        <taxon>Pleosporales</taxon>
        <taxon>Lophiotremataceae</taxon>
        <taxon>Lophiotrema</taxon>
    </lineage>
</organism>
<dbReference type="InterPro" id="IPR007248">
    <property type="entry name" value="Mpv17_PMP22"/>
</dbReference>
<dbReference type="PANTHER" id="PTHR11266:SF113">
    <property type="entry name" value="MEMBRANE PROTEIN, MPV17_PMP22 FAMILY, PUTATIVE (AFU_ORTHOLOGUE AFUA_1G13840)-RELATED"/>
    <property type="match status" value="1"/>
</dbReference>
<evidence type="ECO:0000256" key="6">
    <source>
        <dbReference type="RuleBase" id="RU363053"/>
    </source>
</evidence>
<comment type="caution">
    <text evidence="6">Lacks conserved residue(s) required for the propagation of feature annotation.</text>
</comment>
<evidence type="ECO:0000313" key="8">
    <source>
        <dbReference type="EMBL" id="KAF2122054.1"/>
    </source>
</evidence>
<evidence type="ECO:0000256" key="5">
    <source>
        <dbReference type="ARBA" id="ARBA00023136"/>
    </source>
</evidence>
<evidence type="ECO:0000256" key="4">
    <source>
        <dbReference type="ARBA" id="ARBA00022989"/>
    </source>
</evidence>
<gene>
    <name evidence="8" type="ORF">BDV96DRAFT_562848</name>
</gene>
<dbReference type="GO" id="GO:0016020">
    <property type="term" value="C:membrane"/>
    <property type="evidence" value="ECO:0007669"/>
    <property type="project" value="UniProtKB-SubCell"/>
</dbReference>
<keyword evidence="4 6" id="KW-1133">Transmembrane helix</keyword>
<sequence length="291" mass="32070">MIQTSSARAFGGFGRTTMSRNAYSRAQVVRRGNATKTSTPTSQAAPESAKTIPGPTWLWLEPIYGPFRAYGRLHQRRPYATQFASSLVIYFVGDLVAQSLSIAPAKVPELATEEEGAEVSAGGIVQKIRDRDWARTGRALLIGGLAAIPGYRWFLWLSKSFNYSSKALSLTTKVLVNQALFTPLFNSYFFGMQHVLSGRPLADLPTHLEHTVPTSVINSCKLWPAVTAFMFTYVPLHYRSIFGGVIAIGWQTYLSLLNQRAAATEDGKHALEEGVSTATKMECERREKVTA</sequence>